<dbReference type="GO" id="GO:0006044">
    <property type="term" value="P:N-acetylglucosamine metabolic process"/>
    <property type="evidence" value="ECO:0007669"/>
    <property type="project" value="TreeGrafter"/>
</dbReference>
<sequence>MIQVDSTTVTITKNPYHYTDAKGGTVLTKPLTWEQLRTIIATNTLQNLGRSLSQLQEYRAFRETLAAQNIDFFGQVLEKLHWSQDEVDAVRASKPQLFTPADDIVILKNDFPYSFDPEITHLLVWCKAEIPTDPKSTIGDMSPETRARINRWMDVCFVQNPKLQIPWKNLCWFKNWAALQSIPKLAHIHLMIRGLKPEQLEMILKDKESLVMLHEE</sequence>
<gene>
    <name evidence="1" type="ORF">BABINDRAFT_37580</name>
</gene>
<dbReference type="PANTHER" id="PTHR35020:SF2">
    <property type="entry name" value="N-ACETYLGLUCOSAMINE-INDUCED PROTEIN 1"/>
    <property type="match status" value="1"/>
</dbReference>
<accession>A0A1E3QPN4</accession>
<dbReference type="RefSeq" id="XP_018984938.1">
    <property type="nucleotide sequence ID" value="XM_019131825.1"/>
</dbReference>
<dbReference type="AlphaFoldDB" id="A0A1E3QPN4"/>
<name>A0A1E3QPN4_9ASCO</name>
<proteinExistence type="predicted"/>
<evidence type="ECO:0000313" key="2">
    <source>
        <dbReference type="Proteomes" id="UP000094336"/>
    </source>
</evidence>
<evidence type="ECO:0000313" key="1">
    <source>
        <dbReference type="EMBL" id="ODQ79610.1"/>
    </source>
</evidence>
<dbReference type="Pfam" id="PF12239">
    <property type="entry name" value="DUF3605"/>
    <property type="match status" value="1"/>
</dbReference>
<dbReference type="PANTHER" id="PTHR35020">
    <property type="entry name" value="N-ACETYLGLUCOSAMINE-INDUCED PROTEIN 1"/>
    <property type="match status" value="1"/>
</dbReference>
<dbReference type="EMBL" id="KV454432">
    <property type="protein sequence ID" value="ODQ79610.1"/>
    <property type="molecule type" value="Genomic_DNA"/>
</dbReference>
<dbReference type="Proteomes" id="UP000094336">
    <property type="component" value="Unassembled WGS sequence"/>
</dbReference>
<reference evidence="2" key="1">
    <citation type="submission" date="2016-05" db="EMBL/GenBank/DDBJ databases">
        <title>Comparative genomics of biotechnologically important yeasts.</title>
        <authorList>
            <consortium name="DOE Joint Genome Institute"/>
            <person name="Riley R."/>
            <person name="Haridas S."/>
            <person name="Wolfe K.H."/>
            <person name="Lopes M.R."/>
            <person name="Hittinger C.T."/>
            <person name="Goker M."/>
            <person name="Salamov A."/>
            <person name="Wisecaver J."/>
            <person name="Long T.M."/>
            <person name="Aerts A.L."/>
            <person name="Barry K."/>
            <person name="Choi C."/>
            <person name="Clum A."/>
            <person name="Coughlan A.Y."/>
            <person name="Deshpande S."/>
            <person name="Douglass A.P."/>
            <person name="Hanson S.J."/>
            <person name="Klenk H.-P."/>
            <person name="Labutti K."/>
            <person name="Lapidus A."/>
            <person name="Lindquist E."/>
            <person name="Lipzen A."/>
            <person name="Meier-Kolthoff J.P."/>
            <person name="Ohm R.A."/>
            <person name="Otillar R.P."/>
            <person name="Pangilinan J."/>
            <person name="Peng Y."/>
            <person name="Rokas A."/>
            <person name="Rosa C.A."/>
            <person name="Scheuner C."/>
            <person name="Sibirny A.A."/>
            <person name="Slot J.C."/>
            <person name="Stielow J.B."/>
            <person name="Sun H."/>
            <person name="Kurtzman C.P."/>
            <person name="Blackwell M."/>
            <person name="Grigoriev I.V."/>
            <person name="Jeffries T.W."/>
        </authorList>
    </citation>
    <scope>NUCLEOTIDE SEQUENCE [LARGE SCALE GENOMIC DNA]</scope>
    <source>
        <strain evidence="2">NRRL Y-12698</strain>
    </source>
</reference>
<dbReference type="STRING" id="984486.A0A1E3QPN4"/>
<dbReference type="InterPro" id="IPR022036">
    <property type="entry name" value="DUF3605"/>
</dbReference>
<dbReference type="OrthoDB" id="10053431at2759"/>
<dbReference type="GO" id="GO:0005737">
    <property type="term" value="C:cytoplasm"/>
    <property type="evidence" value="ECO:0007669"/>
    <property type="project" value="TreeGrafter"/>
</dbReference>
<dbReference type="GeneID" id="30149678"/>
<organism evidence="1 2">
    <name type="scientific">Babjeviella inositovora NRRL Y-12698</name>
    <dbReference type="NCBI Taxonomy" id="984486"/>
    <lineage>
        <taxon>Eukaryota</taxon>
        <taxon>Fungi</taxon>
        <taxon>Dikarya</taxon>
        <taxon>Ascomycota</taxon>
        <taxon>Saccharomycotina</taxon>
        <taxon>Pichiomycetes</taxon>
        <taxon>Serinales incertae sedis</taxon>
        <taxon>Babjeviella</taxon>
    </lineage>
</organism>
<keyword evidence="2" id="KW-1185">Reference proteome</keyword>
<protein>
    <submittedName>
        <fullName evidence="1">Uncharacterized protein</fullName>
    </submittedName>
</protein>